<keyword evidence="4 6" id="KW-1133">Transmembrane helix</keyword>
<dbReference type="InterPro" id="IPR005226">
    <property type="entry name" value="UPF0014_fam"/>
</dbReference>
<comment type="subcellular location">
    <subcellularLocation>
        <location evidence="1">Membrane</location>
        <topology evidence="1">Multi-pass membrane protein</topology>
    </subcellularLocation>
</comment>
<protein>
    <recommendedName>
        <fullName evidence="9">Iron export ABC transporter permease subunit FetB</fullName>
    </recommendedName>
</protein>
<dbReference type="Proteomes" id="UP000008206">
    <property type="component" value="Chromosome"/>
</dbReference>
<feature type="transmembrane region" description="Helical" evidence="6">
    <location>
        <begin position="93"/>
        <end position="117"/>
    </location>
</feature>
<sequence>MHDLVELNPGDLGWALGIMIAAIALSNWQKLKLEGQLLLATGRSLLQLLVVGYVLVAIFALHNPLAVLAILGIMLTIAAVVSRNRIGKKIGGLLPVVWGSLLASNALTLGYVIAFIIQPENWYDPQYIIPLTGMVLGNAMNSASLAGERLASLIIQNRLEVETYLCLGATPTEAISAYRTEAIRVSLIPTINQMMVVGLVSLPGMFTGQVLAGSDPLNAASYQILILFMIAFANLMTAILVTQGVAQGFFNKNAQLTLP</sequence>
<feature type="transmembrane region" description="Helical" evidence="6">
    <location>
        <begin position="65"/>
        <end position="81"/>
    </location>
</feature>
<evidence type="ECO:0000256" key="1">
    <source>
        <dbReference type="ARBA" id="ARBA00004141"/>
    </source>
</evidence>
<name>E0UBM8_GLOV7</name>
<feature type="transmembrane region" description="Helical" evidence="6">
    <location>
        <begin position="194"/>
        <end position="212"/>
    </location>
</feature>
<dbReference type="Pfam" id="PF03649">
    <property type="entry name" value="UPF0014"/>
    <property type="match status" value="1"/>
</dbReference>
<dbReference type="AlphaFoldDB" id="E0UBM8"/>
<evidence type="ECO:0000256" key="2">
    <source>
        <dbReference type="ARBA" id="ARBA00005268"/>
    </source>
</evidence>
<dbReference type="OrthoDB" id="9791807at2"/>
<dbReference type="GO" id="GO:0005886">
    <property type="term" value="C:plasma membrane"/>
    <property type="evidence" value="ECO:0007669"/>
    <property type="project" value="TreeGrafter"/>
</dbReference>
<dbReference type="PANTHER" id="PTHR30028">
    <property type="entry name" value="UPF0014 INNER MEMBRANE PROTEIN YBBM-RELATED"/>
    <property type="match status" value="1"/>
</dbReference>
<keyword evidence="8" id="KW-1185">Reference proteome</keyword>
<feature type="transmembrane region" description="Helical" evidence="6">
    <location>
        <begin position="40"/>
        <end position="59"/>
    </location>
</feature>
<feature type="transmembrane region" description="Helical" evidence="6">
    <location>
        <begin position="224"/>
        <end position="250"/>
    </location>
</feature>
<evidence type="ECO:0000256" key="5">
    <source>
        <dbReference type="ARBA" id="ARBA00023136"/>
    </source>
</evidence>
<organism evidence="7 8">
    <name type="scientific">Gloeothece verrucosa (strain PCC 7822)</name>
    <name type="common">Cyanothece sp. (strain PCC 7822)</name>
    <dbReference type="NCBI Taxonomy" id="497965"/>
    <lineage>
        <taxon>Bacteria</taxon>
        <taxon>Bacillati</taxon>
        <taxon>Cyanobacteriota</taxon>
        <taxon>Cyanophyceae</taxon>
        <taxon>Oscillatoriophycideae</taxon>
        <taxon>Chroococcales</taxon>
        <taxon>Aphanothecaceae</taxon>
        <taxon>Gloeothece</taxon>
        <taxon>Gloeothece verrucosa</taxon>
    </lineage>
</organism>
<accession>E0UBM8</accession>
<evidence type="ECO:0000313" key="8">
    <source>
        <dbReference type="Proteomes" id="UP000008206"/>
    </source>
</evidence>
<dbReference type="RefSeq" id="WP_013322078.1">
    <property type="nucleotide sequence ID" value="NC_014501.1"/>
</dbReference>
<dbReference type="KEGG" id="cyj:Cyan7822_1990"/>
<dbReference type="HOGENOM" id="CLU_076147_1_0_3"/>
<feature type="transmembrane region" description="Helical" evidence="6">
    <location>
        <begin position="12"/>
        <end position="28"/>
    </location>
</feature>
<evidence type="ECO:0008006" key="9">
    <source>
        <dbReference type="Google" id="ProtNLM"/>
    </source>
</evidence>
<dbReference type="PANTHER" id="PTHR30028:SF0">
    <property type="entry name" value="PROTEIN ALUMINUM SENSITIVE 3"/>
    <property type="match status" value="1"/>
</dbReference>
<dbReference type="EMBL" id="CP002198">
    <property type="protein sequence ID" value="ADN13972.1"/>
    <property type="molecule type" value="Genomic_DNA"/>
</dbReference>
<proteinExistence type="inferred from homology"/>
<evidence type="ECO:0000256" key="4">
    <source>
        <dbReference type="ARBA" id="ARBA00022989"/>
    </source>
</evidence>
<evidence type="ECO:0000256" key="3">
    <source>
        <dbReference type="ARBA" id="ARBA00022692"/>
    </source>
</evidence>
<keyword evidence="3 6" id="KW-0812">Transmembrane</keyword>
<gene>
    <name evidence="7" type="ordered locus">Cyan7822_1990</name>
</gene>
<dbReference type="eggNOG" id="COG0390">
    <property type="taxonomic scope" value="Bacteria"/>
</dbReference>
<evidence type="ECO:0000256" key="6">
    <source>
        <dbReference type="SAM" id="Phobius"/>
    </source>
</evidence>
<comment type="similarity">
    <text evidence="2">Belongs to the UPF0014 family.</text>
</comment>
<keyword evidence="5 6" id="KW-0472">Membrane</keyword>
<reference evidence="8" key="1">
    <citation type="journal article" date="2011" name="MBio">
        <title>Novel metabolic attributes of the genus Cyanothece, comprising a group of unicellular nitrogen-fixing Cyanobacteria.</title>
        <authorList>
            <person name="Bandyopadhyay A."/>
            <person name="Elvitigala T."/>
            <person name="Welsh E."/>
            <person name="Stockel J."/>
            <person name="Liberton M."/>
            <person name="Min H."/>
            <person name="Sherman L.A."/>
            <person name="Pakrasi H.B."/>
        </authorList>
    </citation>
    <scope>NUCLEOTIDE SEQUENCE [LARGE SCALE GENOMIC DNA]</scope>
    <source>
        <strain evidence="8">PCC 7822</strain>
    </source>
</reference>
<evidence type="ECO:0000313" key="7">
    <source>
        <dbReference type="EMBL" id="ADN13972.1"/>
    </source>
</evidence>